<comment type="subcellular location">
    <subcellularLocation>
        <location evidence="1">Membrane</location>
        <topology evidence="1">Multi-pass membrane protein</topology>
    </subcellularLocation>
</comment>
<dbReference type="InterPro" id="IPR038770">
    <property type="entry name" value="Na+/solute_symporter_sf"/>
</dbReference>
<keyword evidence="3" id="KW-0813">Transport</keyword>
<organism evidence="11 12">
    <name type="scientific">Brevibacterium metallidurans</name>
    <dbReference type="NCBI Taxonomy" id="1482676"/>
    <lineage>
        <taxon>Bacteria</taxon>
        <taxon>Bacillati</taxon>
        <taxon>Actinomycetota</taxon>
        <taxon>Actinomycetes</taxon>
        <taxon>Micrococcales</taxon>
        <taxon>Brevibacteriaceae</taxon>
        <taxon>Brevibacterium</taxon>
    </lineage>
</organism>
<dbReference type="PANTHER" id="PTHR43562">
    <property type="entry name" value="NAPA-TYPE SODIUM/HYDROGEN ANTIPORTER"/>
    <property type="match status" value="1"/>
</dbReference>
<evidence type="ECO:0000256" key="3">
    <source>
        <dbReference type="ARBA" id="ARBA00022448"/>
    </source>
</evidence>
<dbReference type="Gene3D" id="1.20.1530.20">
    <property type="match status" value="1"/>
</dbReference>
<proteinExistence type="inferred from homology"/>
<accession>A0ABP3C6V5</accession>
<keyword evidence="5 9" id="KW-0812">Transmembrane</keyword>
<feature type="transmembrane region" description="Helical" evidence="9">
    <location>
        <begin position="148"/>
        <end position="170"/>
    </location>
</feature>
<evidence type="ECO:0000256" key="4">
    <source>
        <dbReference type="ARBA" id="ARBA00022449"/>
    </source>
</evidence>
<feature type="transmembrane region" description="Helical" evidence="9">
    <location>
        <begin position="59"/>
        <end position="77"/>
    </location>
</feature>
<gene>
    <name evidence="11" type="ORF">NCCP602_14820</name>
</gene>
<evidence type="ECO:0000256" key="2">
    <source>
        <dbReference type="ARBA" id="ARBA00005551"/>
    </source>
</evidence>
<keyword evidence="12" id="KW-1185">Reference proteome</keyword>
<evidence type="ECO:0000256" key="9">
    <source>
        <dbReference type="SAM" id="Phobius"/>
    </source>
</evidence>
<evidence type="ECO:0000256" key="5">
    <source>
        <dbReference type="ARBA" id="ARBA00022692"/>
    </source>
</evidence>
<feature type="transmembrane region" description="Helical" evidence="9">
    <location>
        <begin position="272"/>
        <end position="292"/>
    </location>
</feature>
<reference evidence="11 12" key="1">
    <citation type="submission" date="2024-01" db="EMBL/GenBank/DDBJ databases">
        <title>Characterization of antibiotic resistant novel bacterial strains and their environmental applications.</title>
        <authorList>
            <person name="Manzoor S."/>
            <person name="Abbas S."/>
            <person name="Arshad M."/>
            <person name="Ahmed I."/>
        </authorList>
    </citation>
    <scope>NUCLEOTIDE SEQUENCE [LARGE SCALE GENOMIC DNA]</scope>
    <source>
        <strain evidence="11 12">NCCP-602</strain>
    </source>
</reference>
<keyword evidence="4" id="KW-0050">Antiport</keyword>
<evidence type="ECO:0000256" key="8">
    <source>
        <dbReference type="ARBA" id="ARBA00023136"/>
    </source>
</evidence>
<feature type="transmembrane region" description="Helical" evidence="9">
    <location>
        <begin position="368"/>
        <end position="388"/>
    </location>
</feature>
<comment type="similarity">
    <text evidence="2">Belongs to the monovalent cation:proton antiporter 2 (CPA2) transporter (TC 2.A.37) family.</text>
</comment>
<dbReference type="InterPro" id="IPR006153">
    <property type="entry name" value="Cation/H_exchanger_TM"/>
</dbReference>
<feature type="domain" description="Cation/H+ exchanger transmembrane" evidence="10">
    <location>
        <begin position="15"/>
        <end position="381"/>
    </location>
</feature>
<evidence type="ECO:0000256" key="1">
    <source>
        <dbReference type="ARBA" id="ARBA00004141"/>
    </source>
</evidence>
<name>A0ABP3C6V5_9MICO</name>
<evidence type="ECO:0000259" key="10">
    <source>
        <dbReference type="Pfam" id="PF00999"/>
    </source>
</evidence>
<evidence type="ECO:0000313" key="11">
    <source>
        <dbReference type="EMBL" id="GAA0035521.1"/>
    </source>
</evidence>
<feature type="transmembrane region" description="Helical" evidence="9">
    <location>
        <begin position="299"/>
        <end position="318"/>
    </location>
</feature>
<feature type="transmembrane region" description="Helical" evidence="9">
    <location>
        <begin position="6"/>
        <end position="23"/>
    </location>
</feature>
<protein>
    <submittedName>
        <fullName evidence="11">Cation:proton antiporter</fullName>
    </submittedName>
</protein>
<feature type="transmembrane region" description="Helical" evidence="9">
    <location>
        <begin position="176"/>
        <end position="198"/>
    </location>
</feature>
<comment type="caution">
    <text evidence="11">The sequence shown here is derived from an EMBL/GenBank/DDBJ whole genome shotgun (WGS) entry which is preliminary data.</text>
</comment>
<dbReference type="Pfam" id="PF00999">
    <property type="entry name" value="Na_H_Exchanger"/>
    <property type="match status" value="1"/>
</dbReference>
<evidence type="ECO:0000256" key="6">
    <source>
        <dbReference type="ARBA" id="ARBA00022989"/>
    </source>
</evidence>
<keyword evidence="6 9" id="KW-1133">Transmembrane helix</keyword>
<feature type="transmembrane region" description="Helical" evidence="9">
    <location>
        <begin position="89"/>
        <end position="108"/>
    </location>
</feature>
<keyword evidence="7" id="KW-0406">Ion transport</keyword>
<feature type="transmembrane region" description="Helical" evidence="9">
    <location>
        <begin position="114"/>
        <end position="136"/>
    </location>
</feature>
<evidence type="ECO:0000256" key="7">
    <source>
        <dbReference type="ARBA" id="ARBA00023065"/>
    </source>
</evidence>
<dbReference type="EMBL" id="BAAAAF010000004">
    <property type="protein sequence ID" value="GAA0035521.1"/>
    <property type="molecule type" value="Genomic_DNA"/>
</dbReference>
<dbReference type="Proteomes" id="UP001498238">
    <property type="component" value="Unassembled WGS sequence"/>
</dbReference>
<dbReference type="RefSeq" id="WP_339392400.1">
    <property type="nucleotide sequence ID" value="NZ_BAAAAF010000004.1"/>
</dbReference>
<evidence type="ECO:0000313" key="12">
    <source>
        <dbReference type="Proteomes" id="UP001498238"/>
    </source>
</evidence>
<sequence>MDTAEEFAPLVLMVLVVCVSPLLARASRGWVPDTVWLLLGGLLIGPSVLGLAAPSESLGLLSEIGLGLLFLLAGFEIDPQAMRSRQGRLAWLVWAVSFALAVVFTAVFAGEIGFFGWAAVGIALTSTALGTLLPILSNAGVLRTPVGAGTMVHGAVGELGPVLAMALLLTGRDFSLNALVLVAFVIIMVLTVVLPLHLGSRIPALRRALIDGASGTSQLVLRVIMLVLISLMFLSAVLDLDVVLGAFIAGMLVRRIAPAEATDRLETGLQTLGFSFFIPVFFVYSGMGIAVAAVAEAPLMLLGFFAAIVLLRGLPLVLGERFLHITPGVTGLRQQTQIGLYGATGLPIIVAVTSLAESSELITAEVGSLLVLAGACTVLILPALAALLQATAPTTGTDPAEAGPAVDGQR</sequence>
<dbReference type="PANTHER" id="PTHR43562:SF1">
    <property type="entry name" value="NA(+)_H(+) ANTIPORTER YJBQ-RELATED"/>
    <property type="match status" value="1"/>
</dbReference>
<feature type="transmembrane region" description="Helical" evidence="9">
    <location>
        <begin position="35"/>
        <end position="53"/>
    </location>
</feature>
<feature type="transmembrane region" description="Helical" evidence="9">
    <location>
        <begin position="338"/>
        <end position="356"/>
    </location>
</feature>
<feature type="transmembrane region" description="Helical" evidence="9">
    <location>
        <begin position="219"/>
        <end position="252"/>
    </location>
</feature>
<keyword evidence="8 9" id="KW-0472">Membrane</keyword>